<comment type="subcellular location">
    <subcellularLocation>
        <location evidence="6">Secreted</location>
    </subcellularLocation>
</comment>
<dbReference type="FunFam" id="2.40.50.40:FF:000002">
    <property type="entry name" value="C-C motif chemokine"/>
    <property type="match status" value="1"/>
</dbReference>
<name>A0A8B9XCT1_BOSMU</name>
<keyword evidence="6" id="KW-0964">Secreted</keyword>
<evidence type="ECO:0000256" key="2">
    <source>
        <dbReference type="ARBA" id="ARBA00022500"/>
    </source>
</evidence>
<proteinExistence type="inferred from homology"/>
<evidence type="ECO:0000256" key="3">
    <source>
        <dbReference type="ARBA" id="ARBA00022514"/>
    </source>
</evidence>
<dbReference type="GeneTree" id="ENSGT01100000263482"/>
<evidence type="ECO:0000259" key="7">
    <source>
        <dbReference type="SMART" id="SM00199"/>
    </source>
</evidence>
<dbReference type="GO" id="GO:0048020">
    <property type="term" value="F:CCR chemokine receptor binding"/>
    <property type="evidence" value="ECO:0007669"/>
    <property type="project" value="TreeGrafter"/>
</dbReference>
<feature type="domain" description="Chemokine interleukin-8-like" evidence="7">
    <location>
        <begin position="91"/>
        <end position="149"/>
    </location>
</feature>
<dbReference type="GO" id="GO:0008009">
    <property type="term" value="F:chemokine activity"/>
    <property type="evidence" value="ECO:0007669"/>
    <property type="project" value="InterPro"/>
</dbReference>
<dbReference type="PANTHER" id="PTHR12015">
    <property type="entry name" value="SMALL INDUCIBLE CYTOKINE A"/>
    <property type="match status" value="1"/>
</dbReference>
<dbReference type="Ensembl" id="ENSBGRT00000020027.1">
    <property type="protein sequence ID" value="ENSBGRP00000017322.1"/>
    <property type="gene ID" value="ENSBGRG00000010946.1"/>
</dbReference>
<evidence type="ECO:0000256" key="1">
    <source>
        <dbReference type="ARBA" id="ARBA00010868"/>
    </source>
</evidence>
<reference evidence="8" key="1">
    <citation type="submission" date="2019-05" db="EMBL/GenBank/DDBJ databases">
        <authorList>
            <person name="Zhang S."/>
            <person name="Liu J."/>
        </authorList>
    </citation>
    <scope>NUCLEOTIDE SEQUENCE [LARGE SCALE GENOMIC DNA]</scope>
</reference>
<keyword evidence="5" id="KW-1015">Disulfide bond</keyword>
<evidence type="ECO:0000313" key="8">
    <source>
        <dbReference type="Ensembl" id="ENSBGRP00000017267.1"/>
    </source>
</evidence>
<keyword evidence="4" id="KW-0732">Signal</keyword>
<sequence>MTSSIPWKFHSPANALTSVPGLRVPIKRGSQLRISTGHRRVLKLLGAAVQAPGESLLCQDHEALRDCPVPPRAHGCLLFSSALSTNGLRPSTACCFSYTLRKIPRNFVNDYFETSSLCSQPAVVFQTKKGRQVCANPSEPWVQEYVDDLELN</sequence>
<dbReference type="GO" id="GO:0005615">
    <property type="term" value="C:extracellular space"/>
    <property type="evidence" value="ECO:0007669"/>
    <property type="project" value="UniProtKB-KW"/>
</dbReference>
<dbReference type="InterPro" id="IPR000827">
    <property type="entry name" value="Chemokine_CC_CS"/>
</dbReference>
<dbReference type="AlphaFoldDB" id="A0A8B9XCT1"/>
<dbReference type="SUPFAM" id="SSF54117">
    <property type="entry name" value="Interleukin 8-like chemokines"/>
    <property type="match status" value="1"/>
</dbReference>
<dbReference type="InterPro" id="IPR036048">
    <property type="entry name" value="Interleukin_8-like_sf"/>
</dbReference>
<dbReference type="GO" id="GO:0030335">
    <property type="term" value="P:positive regulation of cell migration"/>
    <property type="evidence" value="ECO:0007669"/>
    <property type="project" value="TreeGrafter"/>
</dbReference>
<dbReference type="GO" id="GO:0048245">
    <property type="term" value="P:eosinophil chemotaxis"/>
    <property type="evidence" value="ECO:0007669"/>
    <property type="project" value="TreeGrafter"/>
</dbReference>
<dbReference type="PANTHER" id="PTHR12015:SF103">
    <property type="entry name" value="C-C MOTIF CHEMOKINE 4-RELATED"/>
    <property type="match status" value="1"/>
</dbReference>
<protein>
    <recommendedName>
        <fullName evidence="6">C-C motif chemokine</fullName>
    </recommendedName>
</protein>
<dbReference type="Ensembl" id="ENSBGRT00000019965.1">
    <property type="protein sequence ID" value="ENSBGRP00000017267.1"/>
    <property type="gene ID" value="ENSBGRG00000010946.1"/>
</dbReference>
<dbReference type="Proteomes" id="UP000694520">
    <property type="component" value="Chromosome 19"/>
</dbReference>
<evidence type="ECO:0000256" key="6">
    <source>
        <dbReference type="RuleBase" id="RU361150"/>
    </source>
</evidence>
<dbReference type="SMART" id="SM00199">
    <property type="entry name" value="SCY"/>
    <property type="match status" value="1"/>
</dbReference>
<accession>A0A8B9XCT1</accession>
<keyword evidence="2 6" id="KW-0145">Chemotaxis</keyword>
<dbReference type="GO" id="GO:0070098">
    <property type="term" value="P:chemokine-mediated signaling pathway"/>
    <property type="evidence" value="ECO:0007669"/>
    <property type="project" value="TreeGrafter"/>
</dbReference>
<dbReference type="Pfam" id="PF00048">
    <property type="entry name" value="IL8"/>
    <property type="match status" value="1"/>
</dbReference>
<dbReference type="Gene3D" id="2.40.50.40">
    <property type="match status" value="1"/>
</dbReference>
<dbReference type="PROSITE" id="PS00472">
    <property type="entry name" value="SMALL_CYTOKINES_CC"/>
    <property type="match status" value="1"/>
</dbReference>
<comment type="similarity">
    <text evidence="1 6">Belongs to the intercrine beta (chemokine CC) family.</text>
</comment>
<evidence type="ECO:0000256" key="5">
    <source>
        <dbReference type="ARBA" id="ARBA00023157"/>
    </source>
</evidence>
<dbReference type="GO" id="GO:0061844">
    <property type="term" value="P:antimicrobial humoral immune response mediated by antimicrobial peptide"/>
    <property type="evidence" value="ECO:0007669"/>
    <property type="project" value="TreeGrafter"/>
</dbReference>
<evidence type="ECO:0000313" key="9">
    <source>
        <dbReference type="Proteomes" id="UP000694520"/>
    </source>
</evidence>
<organism evidence="8 9">
    <name type="scientific">Bos mutus grunniens</name>
    <name type="common">Wild yak</name>
    <name type="synonym">Bos grunniens</name>
    <dbReference type="NCBI Taxonomy" id="30521"/>
    <lineage>
        <taxon>Eukaryota</taxon>
        <taxon>Metazoa</taxon>
        <taxon>Chordata</taxon>
        <taxon>Craniata</taxon>
        <taxon>Vertebrata</taxon>
        <taxon>Euteleostomi</taxon>
        <taxon>Mammalia</taxon>
        <taxon>Eutheria</taxon>
        <taxon>Laurasiatheria</taxon>
        <taxon>Artiodactyla</taxon>
        <taxon>Ruminantia</taxon>
        <taxon>Pecora</taxon>
        <taxon>Bovidae</taxon>
        <taxon>Bovinae</taxon>
        <taxon>Bos</taxon>
    </lineage>
</organism>
<evidence type="ECO:0000256" key="4">
    <source>
        <dbReference type="ARBA" id="ARBA00022729"/>
    </source>
</evidence>
<dbReference type="InterPro" id="IPR001811">
    <property type="entry name" value="Chemokine_IL8-like_dom"/>
</dbReference>
<dbReference type="CDD" id="cd00272">
    <property type="entry name" value="Chemokine_CC"/>
    <property type="match status" value="1"/>
</dbReference>
<reference evidence="8" key="2">
    <citation type="submission" date="2025-05" db="UniProtKB">
        <authorList>
            <consortium name="Ensembl"/>
        </authorList>
    </citation>
    <scope>IDENTIFICATION</scope>
</reference>
<dbReference type="GO" id="GO:0006954">
    <property type="term" value="P:inflammatory response"/>
    <property type="evidence" value="ECO:0007669"/>
    <property type="project" value="TreeGrafter"/>
</dbReference>
<keyword evidence="3 6" id="KW-0202">Cytokine</keyword>
<dbReference type="InterPro" id="IPR039809">
    <property type="entry name" value="Chemokine_b/g/d"/>
</dbReference>
<keyword evidence="9" id="KW-1185">Reference proteome</keyword>